<sequence length="21" mass="2271">VVLLKGNPYVGGGKQNVERDK</sequence>
<protein>
    <submittedName>
        <fullName evidence="2">Uncharacterized protein</fullName>
    </submittedName>
</protein>
<dbReference type="EMBL" id="LAZR01016260">
    <property type="protein sequence ID" value="KKM05272.1"/>
    <property type="molecule type" value="Genomic_DNA"/>
</dbReference>
<comment type="caution">
    <text evidence="2">The sequence shown here is derived from an EMBL/GenBank/DDBJ whole genome shotgun (WGS) entry which is preliminary data.</text>
</comment>
<feature type="non-terminal residue" evidence="2">
    <location>
        <position position="1"/>
    </location>
</feature>
<name>A0A0F9HPX5_9ZZZZ</name>
<reference evidence="2" key="1">
    <citation type="journal article" date="2015" name="Nature">
        <title>Complex archaea that bridge the gap between prokaryotes and eukaryotes.</title>
        <authorList>
            <person name="Spang A."/>
            <person name="Saw J.H."/>
            <person name="Jorgensen S.L."/>
            <person name="Zaremba-Niedzwiedzka K."/>
            <person name="Martijn J."/>
            <person name="Lind A.E."/>
            <person name="van Eijk R."/>
            <person name="Schleper C."/>
            <person name="Guy L."/>
            <person name="Ettema T.J."/>
        </authorList>
    </citation>
    <scope>NUCLEOTIDE SEQUENCE</scope>
</reference>
<evidence type="ECO:0000256" key="1">
    <source>
        <dbReference type="SAM" id="MobiDB-lite"/>
    </source>
</evidence>
<accession>A0A0F9HPX5</accession>
<gene>
    <name evidence="2" type="ORF">LCGC14_1755840</name>
</gene>
<organism evidence="2">
    <name type="scientific">marine sediment metagenome</name>
    <dbReference type="NCBI Taxonomy" id="412755"/>
    <lineage>
        <taxon>unclassified sequences</taxon>
        <taxon>metagenomes</taxon>
        <taxon>ecological metagenomes</taxon>
    </lineage>
</organism>
<proteinExistence type="predicted"/>
<feature type="region of interest" description="Disordered" evidence="1">
    <location>
        <begin position="1"/>
        <end position="21"/>
    </location>
</feature>
<evidence type="ECO:0000313" key="2">
    <source>
        <dbReference type="EMBL" id="KKM05272.1"/>
    </source>
</evidence>
<dbReference type="AlphaFoldDB" id="A0A0F9HPX5"/>